<protein>
    <submittedName>
        <fullName evidence="10">Zinc finger C2H2-type/integrase DNA-binding domain-containing protein</fullName>
    </submittedName>
</protein>
<evidence type="ECO:0000256" key="5">
    <source>
        <dbReference type="ARBA" id="ARBA00023015"/>
    </source>
</evidence>
<dbReference type="GO" id="GO:0008270">
    <property type="term" value="F:zinc ion binding"/>
    <property type="evidence" value="ECO:0007669"/>
    <property type="project" value="UniProtKB-KW"/>
</dbReference>
<keyword evidence="10" id="KW-0238">DNA-binding</keyword>
<dbReference type="AlphaFoldDB" id="A0A2U1LRE1"/>
<evidence type="ECO:0000259" key="9">
    <source>
        <dbReference type="PROSITE" id="PS50157"/>
    </source>
</evidence>
<dbReference type="Pfam" id="PF13912">
    <property type="entry name" value="zf-C2H2_6"/>
    <property type="match status" value="1"/>
</dbReference>
<dbReference type="PANTHER" id="PTHR45801">
    <property type="entry name" value="OS07G0101800 PROTEIN"/>
    <property type="match status" value="1"/>
</dbReference>
<comment type="subcellular location">
    <subcellularLocation>
        <location evidence="1">Nucleus</location>
    </subcellularLocation>
</comment>
<organism evidence="10 11">
    <name type="scientific">Artemisia annua</name>
    <name type="common">Sweet wormwood</name>
    <dbReference type="NCBI Taxonomy" id="35608"/>
    <lineage>
        <taxon>Eukaryota</taxon>
        <taxon>Viridiplantae</taxon>
        <taxon>Streptophyta</taxon>
        <taxon>Embryophyta</taxon>
        <taxon>Tracheophyta</taxon>
        <taxon>Spermatophyta</taxon>
        <taxon>Magnoliopsida</taxon>
        <taxon>eudicotyledons</taxon>
        <taxon>Gunneridae</taxon>
        <taxon>Pentapetalae</taxon>
        <taxon>asterids</taxon>
        <taxon>campanulids</taxon>
        <taxon>Asterales</taxon>
        <taxon>Asteraceae</taxon>
        <taxon>Asteroideae</taxon>
        <taxon>Anthemideae</taxon>
        <taxon>Artemisiinae</taxon>
        <taxon>Artemisia</taxon>
    </lineage>
</organism>
<keyword evidence="5" id="KW-0805">Transcription regulation</keyword>
<evidence type="ECO:0000256" key="3">
    <source>
        <dbReference type="ARBA" id="ARBA00022771"/>
    </source>
</evidence>
<dbReference type="GO" id="GO:0003677">
    <property type="term" value="F:DNA binding"/>
    <property type="evidence" value="ECO:0007669"/>
    <property type="project" value="UniProtKB-KW"/>
</dbReference>
<accession>A0A2U1LRE1</accession>
<evidence type="ECO:0000256" key="2">
    <source>
        <dbReference type="ARBA" id="ARBA00022723"/>
    </source>
</evidence>
<evidence type="ECO:0000313" key="11">
    <source>
        <dbReference type="Proteomes" id="UP000245207"/>
    </source>
</evidence>
<dbReference type="PANTHER" id="PTHR45801:SF111">
    <property type="entry name" value="C2H2 AND C2HC ZINC FINGERS SUPERFAMILY PROTEIN"/>
    <property type="match status" value="1"/>
</dbReference>
<evidence type="ECO:0000313" key="10">
    <source>
        <dbReference type="EMBL" id="PWA51568.1"/>
    </source>
</evidence>
<feature type="domain" description="C2H2-type" evidence="9">
    <location>
        <begin position="34"/>
        <end position="61"/>
    </location>
</feature>
<dbReference type="InterPro" id="IPR036236">
    <property type="entry name" value="Znf_C2H2_sf"/>
</dbReference>
<reference evidence="10 11" key="1">
    <citation type="journal article" date="2018" name="Mol. Plant">
        <title>The genome of Artemisia annua provides insight into the evolution of Asteraceae family and artemisinin biosynthesis.</title>
        <authorList>
            <person name="Shen Q."/>
            <person name="Zhang L."/>
            <person name="Liao Z."/>
            <person name="Wang S."/>
            <person name="Yan T."/>
            <person name="Shi P."/>
            <person name="Liu M."/>
            <person name="Fu X."/>
            <person name="Pan Q."/>
            <person name="Wang Y."/>
            <person name="Lv Z."/>
            <person name="Lu X."/>
            <person name="Zhang F."/>
            <person name="Jiang W."/>
            <person name="Ma Y."/>
            <person name="Chen M."/>
            <person name="Hao X."/>
            <person name="Li L."/>
            <person name="Tang Y."/>
            <person name="Lv G."/>
            <person name="Zhou Y."/>
            <person name="Sun X."/>
            <person name="Brodelius P.E."/>
            <person name="Rose J.K.C."/>
            <person name="Tang K."/>
        </authorList>
    </citation>
    <scope>NUCLEOTIDE SEQUENCE [LARGE SCALE GENOMIC DNA]</scope>
    <source>
        <strain evidence="11">cv. Huhao1</strain>
        <tissue evidence="10">Leaf</tissue>
    </source>
</reference>
<evidence type="ECO:0000256" key="1">
    <source>
        <dbReference type="ARBA" id="ARBA00004123"/>
    </source>
</evidence>
<dbReference type="InterPro" id="IPR013087">
    <property type="entry name" value="Znf_C2H2_type"/>
</dbReference>
<sequence>MMSITMDDHEDQPINSIKEVDLLEQHVGPGVRSYECIFCKRGFTTAQALGGHMNIHRKDRAKSRPTYLSHDMNSSRQEDYSCYSGPRFYQPIFASCPRSYVSGSPNHQEGQIRYSTYLASTSSTTREIEHENKYQDVHGVITSPSREEKMRSLSLQYGWINGEGGSNEGELDLELRLGHDPYSSS</sequence>
<dbReference type="STRING" id="35608.A0A2U1LRE1"/>
<keyword evidence="4" id="KW-0862">Zinc</keyword>
<name>A0A2U1LRE1_ARTAN</name>
<dbReference type="InterPro" id="IPR052426">
    <property type="entry name" value="Plant_dev_regulator"/>
</dbReference>
<keyword evidence="6" id="KW-0804">Transcription</keyword>
<dbReference type="EMBL" id="PKPP01008114">
    <property type="protein sequence ID" value="PWA51568.1"/>
    <property type="molecule type" value="Genomic_DNA"/>
</dbReference>
<keyword evidence="2" id="KW-0479">Metal-binding</keyword>
<proteinExistence type="predicted"/>
<evidence type="ECO:0000256" key="4">
    <source>
        <dbReference type="ARBA" id="ARBA00022833"/>
    </source>
</evidence>
<dbReference type="PROSITE" id="PS50157">
    <property type="entry name" value="ZINC_FINGER_C2H2_2"/>
    <property type="match status" value="1"/>
</dbReference>
<dbReference type="PROSITE" id="PS00028">
    <property type="entry name" value="ZINC_FINGER_C2H2_1"/>
    <property type="match status" value="1"/>
</dbReference>
<evidence type="ECO:0000256" key="8">
    <source>
        <dbReference type="PROSITE-ProRule" id="PRU00042"/>
    </source>
</evidence>
<dbReference type="GO" id="GO:0005634">
    <property type="term" value="C:nucleus"/>
    <property type="evidence" value="ECO:0007669"/>
    <property type="project" value="UniProtKB-SubCell"/>
</dbReference>
<gene>
    <name evidence="10" type="ORF">CTI12_AA460890</name>
</gene>
<keyword evidence="3 8" id="KW-0863">Zinc-finger</keyword>
<keyword evidence="11" id="KW-1185">Reference proteome</keyword>
<evidence type="ECO:0000256" key="7">
    <source>
        <dbReference type="ARBA" id="ARBA00023242"/>
    </source>
</evidence>
<comment type="caution">
    <text evidence="10">The sequence shown here is derived from an EMBL/GenBank/DDBJ whole genome shotgun (WGS) entry which is preliminary data.</text>
</comment>
<keyword evidence="7" id="KW-0539">Nucleus</keyword>
<dbReference type="OrthoDB" id="780709at2759"/>
<dbReference type="Gene3D" id="3.30.160.60">
    <property type="entry name" value="Classic Zinc Finger"/>
    <property type="match status" value="1"/>
</dbReference>
<dbReference type="SUPFAM" id="SSF57667">
    <property type="entry name" value="beta-beta-alpha zinc fingers"/>
    <property type="match status" value="1"/>
</dbReference>
<dbReference type="Proteomes" id="UP000245207">
    <property type="component" value="Unassembled WGS sequence"/>
</dbReference>
<evidence type="ECO:0000256" key="6">
    <source>
        <dbReference type="ARBA" id="ARBA00023163"/>
    </source>
</evidence>